<feature type="region of interest" description="Disordered" evidence="4">
    <location>
        <begin position="179"/>
        <end position="349"/>
    </location>
</feature>
<dbReference type="PROSITE" id="PS50600">
    <property type="entry name" value="ULP_PROTEASE"/>
    <property type="match status" value="1"/>
</dbReference>
<dbReference type="SUPFAM" id="SSF54001">
    <property type="entry name" value="Cysteine proteinases"/>
    <property type="match status" value="1"/>
</dbReference>
<feature type="compositionally biased region" description="Polar residues" evidence="4">
    <location>
        <begin position="285"/>
        <end position="296"/>
    </location>
</feature>
<comment type="caution">
    <text evidence="6">The sequence shown here is derived from an EMBL/GenBank/DDBJ whole genome shotgun (WGS) entry which is preliminary data.</text>
</comment>
<feature type="region of interest" description="Disordered" evidence="4">
    <location>
        <begin position="80"/>
        <end position="126"/>
    </location>
</feature>
<gene>
    <name evidence="6" type="ORF">CEPIT_LOCUS33995</name>
</gene>
<organism evidence="6 7">
    <name type="scientific">Cuscuta epithymum</name>
    <dbReference type="NCBI Taxonomy" id="186058"/>
    <lineage>
        <taxon>Eukaryota</taxon>
        <taxon>Viridiplantae</taxon>
        <taxon>Streptophyta</taxon>
        <taxon>Embryophyta</taxon>
        <taxon>Tracheophyta</taxon>
        <taxon>Spermatophyta</taxon>
        <taxon>Magnoliopsida</taxon>
        <taxon>eudicotyledons</taxon>
        <taxon>Gunneridae</taxon>
        <taxon>Pentapetalae</taxon>
        <taxon>asterids</taxon>
        <taxon>lamiids</taxon>
        <taxon>Solanales</taxon>
        <taxon>Convolvulaceae</taxon>
        <taxon>Cuscuteae</taxon>
        <taxon>Cuscuta</taxon>
        <taxon>Cuscuta subgen. Cuscuta</taxon>
    </lineage>
</organism>
<dbReference type="PANTHER" id="PTHR31470:SF53">
    <property type="entry name" value="CYSTEINE PROTEINASES SUPERFAMILY PROTEIN-RELATED"/>
    <property type="match status" value="1"/>
</dbReference>
<dbReference type="InterPro" id="IPR003653">
    <property type="entry name" value="Peptidase_C48_C"/>
</dbReference>
<protein>
    <recommendedName>
        <fullName evidence="5">Ubiquitin-like protease family profile domain-containing protein</fullName>
    </recommendedName>
</protein>
<dbReference type="Proteomes" id="UP001152523">
    <property type="component" value="Unassembled WGS sequence"/>
</dbReference>
<evidence type="ECO:0000313" key="6">
    <source>
        <dbReference type="EMBL" id="CAH9134767.1"/>
    </source>
</evidence>
<dbReference type="EMBL" id="CAMAPF010000984">
    <property type="protein sequence ID" value="CAH9134767.1"/>
    <property type="molecule type" value="Genomic_DNA"/>
</dbReference>
<evidence type="ECO:0000259" key="5">
    <source>
        <dbReference type="PROSITE" id="PS50600"/>
    </source>
</evidence>
<feature type="compositionally biased region" description="Polar residues" evidence="4">
    <location>
        <begin position="381"/>
        <end position="396"/>
    </location>
</feature>
<feature type="region of interest" description="Disordered" evidence="4">
    <location>
        <begin position="378"/>
        <end position="428"/>
    </location>
</feature>
<comment type="similarity">
    <text evidence="1">Belongs to the peptidase C48 family.</text>
</comment>
<dbReference type="GO" id="GO:0006508">
    <property type="term" value="P:proteolysis"/>
    <property type="evidence" value="ECO:0007669"/>
    <property type="project" value="UniProtKB-KW"/>
</dbReference>
<dbReference type="PANTHER" id="PTHR31470">
    <property type="entry name" value="CYSTEINE PROTEINASES SUPERFAMILY PROTEIN-RELATED-RELATED"/>
    <property type="match status" value="1"/>
</dbReference>
<evidence type="ECO:0000256" key="1">
    <source>
        <dbReference type="ARBA" id="ARBA00005234"/>
    </source>
</evidence>
<dbReference type="InterPro" id="IPR038765">
    <property type="entry name" value="Papain-like_cys_pep_sf"/>
</dbReference>
<dbReference type="AlphaFoldDB" id="A0AAV0FH74"/>
<reference evidence="6" key="1">
    <citation type="submission" date="2022-07" db="EMBL/GenBank/DDBJ databases">
        <authorList>
            <person name="Macas J."/>
            <person name="Novak P."/>
            <person name="Neumann P."/>
        </authorList>
    </citation>
    <scope>NUCLEOTIDE SEQUENCE</scope>
</reference>
<evidence type="ECO:0000256" key="2">
    <source>
        <dbReference type="ARBA" id="ARBA00022670"/>
    </source>
</evidence>
<evidence type="ECO:0000313" key="7">
    <source>
        <dbReference type="Proteomes" id="UP001152523"/>
    </source>
</evidence>
<evidence type="ECO:0000256" key="3">
    <source>
        <dbReference type="ARBA" id="ARBA00022801"/>
    </source>
</evidence>
<name>A0AAV0FH74_9ASTE</name>
<keyword evidence="2" id="KW-0645">Protease</keyword>
<feature type="domain" description="Ubiquitin-like protease family profile" evidence="5">
    <location>
        <begin position="480"/>
        <end position="697"/>
    </location>
</feature>
<sequence>MEIFCDLIFDNDEFEWKSIVPTAQEMENIQGVAEARLLDEELGLLEVIKADGKEKRKNKQVAAKGKGKLRTKEVLVNTKKGKFASTKGKTQKDKPECSSKATKRKASKETDEDESYEESEEEISKRGVKKMMLRRFDQQVKQNFKMMAELRDLKNKQNKQEVMLTKLIRLMKELSKNVKKMNTEGKASRAEELIDGNKAGSEKQTQSINNNGLDAEATNEEPPKQPQVQDEATDNVVIPTPCSGPGFKISNMEAETEESGSSENEGVLQQNIDLDKNKNDEQIATAGNGSKSTVGDTQEEVQEKSNDKEEEARLNRSGSKENEKTKTNSGAEKNKKRGNDRDDEDVDTVWSEENTQFIRDLCMNVDMIERQVFGEKKEQVNQKVGSKVQETSTQTQRAKRTAKSPVRYTPAGQTADAKRRRKEKAKRIEEEEFLPPRKVIYGPFSEDPTDPIDEQQAKLFSQYLQIGLLKVPKKEKNETRRYKNDDEKLITKPLVLDMMKIESKTWLHDLWLNHQWLKDTHVEVGMYYLEMKRVHFKLKQKYSTTGPFFIQIIKREHDMILDGKTTLKEAADKEILSQYILGTATNFSLHWADCDFVYMPLNTGSHWVLLVFVVKERKIKVYNSNKRRSDSLRDILQYKNCITKMLPKILDFHNVYEAIDEEPMGKREILIEGVADCPQQDTSGNCGMYLLKIAEFLMMDMDLCELTADGMGMFRKKMVLELIEYSNKRLSEGTKK</sequence>
<dbReference type="GO" id="GO:0008234">
    <property type="term" value="F:cysteine-type peptidase activity"/>
    <property type="evidence" value="ECO:0007669"/>
    <property type="project" value="InterPro"/>
</dbReference>
<accession>A0AAV0FH74</accession>
<proteinExistence type="inferred from homology"/>
<feature type="compositionally biased region" description="Polar residues" evidence="4">
    <location>
        <begin position="202"/>
        <end position="212"/>
    </location>
</feature>
<evidence type="ECO:0000256" key="4">
    <source>
        <dbReference type="SAM" id="MobiDB-lite"/>
    </source>
</evidence>
<keyword evidence="7" id="KW-1185">Reference proteome</keyword>
<feature type="compositionally biased region" description="Basic and acidic residues" evidence="4">
    <location>
        <begin position="301"/>
        <end position="326"/>
    </location>
</feature>
<keyword evidence="3" id="KW-0378">Hydrolase</keyword>
<feature type="compositionally biased region" description="Basic and acidic residues" evidence="4">
    <location>
        <begin position="179"/>
        <end position="192"/>
    </location>
</feature>
<dbReference type="Pfam" id="PF02902">
    <property type="entry name" value="Peptidase_C48"/>
    <property type="match status" value="1"/>
</dbReference>
<dbReference type="Gene3D" id="3.40.395.10">
    <property type="entry name" value="Adenoviral Proteinase, Chain A"/>
    <property type="match status" value="1"/>
</dbReference>
<feature type="compositionally biased region" description="Acidic residues" evidence="4">
    <location>
        <begin position="110"/>
        <end position="121"/>
    </location>
</feature>